<comment type="caution">
    <text evidence="1">The sequence shown here is derived from an EMBL/GenBank/DDBJ whole genome shotgun (WGS) entry which is preliminary data.</text>
</comment>
<accession>A0ACB9H416</accession>
<evidence type="ECO:0000313" key="2">
    <source>
        <dbReference type="Proteomes" id="UP001055811"/>
    </source>
</evidence>
<evidence type="ECO:0000313" key="1">
    <source>
        <dbReference type="EMBL" id="KAI3790484.1"/>
    </source>
</evidence>
<proteinExistence type="predicted"/>
<protein>
    <submittedName>
        <fullName evidence="1">Uncharacterized protein</fullName>
    </submittedName>
</protein>
<reference evidence="1 2" key="2">
    <citation type="journal article" date="2022" name="Mol. Ecol. Resour.">
        <title>The genomes of chicory, endive, great burdock and yacon provide insights into Asteraceae paleo-polyploidization history and plant inulin production.</title>
        <authorList>
            <person name="Fan W."/>
            <person name="Wang S."/>
            <person name="Wang H."/>
            <person name="Wang A."/>
            <person name="Jiang F."/>
            <person name="Liu H."/>
            <person name="Zhao H."/>
            <person name="Xu D."/>
            <person name="Zhang Y."/>
        </authorList>
    </citation>
    <scope>NUCLEOTIDE SEQUENCE [LARGE SCALE GENOMIC DNA]</scope>
    <source>
        <strain evidence="2">cv. Punajuju</strain>
        <tissue evidence="1">Leaves</tissue>
    </source>
</reference>
<sequence length="224" mass="24427">MFDSANNENKSDDLDSPLCISIEYSHDRLYEQCFTTTQASDSSPEKGRLEAVMDPILAFDQSLIHLRPRPLCLLVAINPIFLLYSTPTTSSPIGSDLFNSASSSIEGRSILHFIIGATSSLSKVGCGLMPSHRLKVGCRQLTHSLSSDAMCTITVSYLLCFVNSSNMNRDSIGIPNPTVADSLILTRSDTQVPITENRKADFAISFVESSGKSSPIFILLSPWN</sequence>
<name>A0ACB9H416_CICIN</name>
<keyword evidence="2" id="KW-1185">Reference proteome</keyword>
<organism evidence="1 2">
    <name type="scientific">Cichorium intybus</name>
    <name type="common">Chicory</name>
    <dbReference type="NCBI Taxonomy" id="13427"/>
    <lineage>
        <taxon>Eukaryota</taxon>
        <taxon>Viridiplantae</taxon>
        <taxon>Streptophyta</taxon>
        <taxon>Embryophyta</taxon>
        <taxon>Tracheophyta</taxon>
        <taxon>Spermatophyta</taxon>
        <taxon>Magnoliopsida</taxon>
        <taxon>eudicotyledons</taxon>
        <taxon>Gunneridae</taxon>
        <taxon>Pentapetalae</taxon>
        <taxon>asterids</taxon>
        <taxon>campanulids</taxon>
        <taxon>Asterales</taxon>
        <taxon>Asteraceae</taxon>
        <taxon>Cichorioideae</taxon>
        <taxon>Cichorieae</taxon>
        <taxon>Cichoriinae</taxon>
        <taxon>Cichorium</taxon>
    </lineage>
</organism>
<gene>
    <name evidence="1" type="ORF">L2E82_03552</name>
</gene>
<reference evidence="2" key="1">
    <citation type="journal article" date="2022" name="Mol. Ecol. Resour.">
        <title>The genomes of chicory, endive, great burdock and yacon provide insights into Asteraceae palaeo-polyploidization history and plant inulin production.</title>
        <authorList>
            <person name="Fan W."/>
            <person name="Wang S."/>
            <person name="Wang H."/>
            <person name="Wang A."/>
            <person name="Jiang F."/>
            <person name="Liu H."/>
            <person name="Zhao H."/>
            <person name="Xu D."/>
            <person name="Zhang Y."/>
        </authorList>
    </citation>
    <scope>NUCLEOTIDE SEQUENCE [LARGE SCALE GENOMIC DNA]</scope>
    <source>
        <strain evidence="2">cv. Punajuju</strain>
    </source>
</reference>
<dbReference type="EMBL" id="CM042009">
    <property type="protein sequence ID" value="KAI3790484.1"/>
    <property type="molecule type" value="Genomic_DNA"/>
</dbReference>
<dbReference type="Proteomes" id="UP001055811">
    <property type="component" value="Linkage Group LG01"/>
</dbReference>